<dbReference type="OrthoDB" id="1910053at2759"/>
<keyword evidence="7" id="KW-0371">Homeobox</keyword>
<evidence type="ECO:0000313" key="12">
    <source>
        <dbReference type="EMBL" id="ESW28943.1"/>
    </source>
</evidence>
<keyword evidence="8" id="KW-0804">Transcription</keyword>
<keyword evidence="3" id="KW-0863">Zinc-finger</keyword>
<dbReference type="PANTHER" id="PTHR31948:SF119">
    <property type="entry name" value="ZINC-FINGER HOMEODOMAIN PROTEIN 6-LIKE"/>
    <property type="match status" value="1"/>
</dbReference>
<name>V7CHV6_PHAVU</name>
<evidence type="ECO:0000256" key="5">
    <source>
        <dbReference type="ARBA" id="ARBA00023015"/>
    </source>
</evidence>
<evidence type="ECO:0000256" key="6">
    <source>
        <dbReference type="ARBA" id="ARBA00023125"/>
    </source>
</evidence>
<gene>
    <name evidence="12" type="ORF">PHAVU_002G031000g</name>
</gene>
<feature type="compositionally biased region" description="Basic and acidic residues" evidence="10">
    <location>
        <begin position="1"/>
        <end position="11"/>
    </location>
</feature>
<feature type="compositionally biased region" description="Low complexity" evidence="10">
    <location>
        <begin position="25"/>
        <end position="34"/>
    </location>
</feature>
<evidence type="ECO:0000256" key="1">
    <source>
        <dbReference type="ARBA" id="ARBA00004123"/>
    </source>
</evidence>
<dbReference type="OMA" id="WKIQKHN"/>
<dbReference type="AlphaFoldDB" id="V7CHV6"/>
<feature type="compositionally biased region" description="Low complexity" evidence="10">
    <location>
        <begin position="203"/>
        <end position="225"/>
    </location>
</feature>
<dbReference type="InterPro" id="IPR009057">
    <property type="entry name" value="Homeodomain-like_sf"/>
</dbReference>
<dbReference type="GO" id="GO:0050793">
    <property type="term" value="P:regulation of developmental process"/>
    <property type="evidence" value="ECO:0007669"/>
    <property type="project" value="TreeGrafter"/>
</dbReference>
<evidence type="ECO:0000256" key="7">
    <source>
        <dbReference type="ARBA" id="ARBA00023155"/>
    </source>
</evidence>
<keyword evidence="4" id="KW-0862">Zinc</keyword>
<evidence type="ECO:0000259" key="11">
    <source>
        <dbReference type="PROSITE" id="PS51523"/>
    </source>
</evidence>
<dbReference type="eggNOG" id="ENOG502QZSB">
    <property type="taxonomic scope" value="Eukaryota"/>
</dbReference>
<feature type="compositionally biased region" description="Basic and acidic residues" evidence="10">
    <location>
        <begin position="41"/>
        <end position="61"/>
    </location>
</feature>
<dbReference type="Pfam" id="PF04770">
    <property type="entry name" value="ZF-HD_dimer"/>
    <property type="match status" value="1"/>
</dbReference>
<evidence type="ECO:0000313" key="13">
    <source>
        <dbReference type="Proteomes" id="UP000000226"/>
    </source>
</evidence>
<comment type="subcellular location">
    <subcellularLocation>
        <location evidence="1">Nucleus</location>
    </subcellularLocation>
</comment>
<feature type="domain" description="ZF-HD dimerization-type" evidence="11">
    <location>
        <begin position="139"/>
        <end position="188"/>
    </location>
</feature>
<feature type="region of interest" description="Disordered" evidence="10">
    <location>
        <begin position="189"/>
        <end position="247"/>
    </location>
</feature>
<dbReference type="STRING" id="3885.V7CHV6"/>
<protein>
    <recommendedName>
        <fullName evidence="11">ZF-HD dimerization-type domain-containing protein</fullName>
    </recommendedName>
</protein>
<dbReference type="PROSITE" id="PS51523">
    <property type="entry name" value="ZF_HD_DIMER"/>
    <property type="match status" value="1"/>
</dbReference>
<dbReference type="GO" id="GO:0005634">
    <property type="term" value="C:nucleus"/>
    <property type="evidence" value="ECO:0007669"/>
    <property type="project" value="UniProtKB-SubCell"/>
</dbReference>
<keyword evidence="5" id="KW-0805">Transcription regulation</keyword>
<organism evidence="12 13">
    <name type="scientific">Phaseolus vulgaris</name>
    <name type="common">Kidney bean</name>
    <name type="synonym">French bean</name>
    <dbReference type="NCBI Taxonomy" id="3885"/>
    <lineage>
        <taxon>Eukaryota</taxon>
        <taxon>Viridiplantae</taxon>
        <taxon>Streptophyta</taxon>
        <taxon>Embryophyta</taxon>
        <taxon>Tracheophyta</taxon>
        <taxon>Spermatophyta</taxon>
        <taxon>Magnoliopsida</taxon>
        <taxon>eudicotyledons</taxon>
        <taxon>Gunneridae</taxon>
        <taxon>Pentapetalae</taxon>
        <taxon>rosids</taxon>
        <taxon>fabids</taxon>
        <taxon>Fabales</taxon>
        <taxon>Fabaceae</taxon>
        <taxon>Papilionoideae</taxon>
        <taxon>50 kb inversion clade</taxon>
        <taxon>NPAAA clade</taxon>
        <taxon>indigoferoid/millettioid clade</taxon>
        <taxon>Phaseoleae</taxon>
        <taxon>Phaseolus</taxon>
    </lineage>
</organism>
<evidence type="ECO:0000256" key="9">
    <source>
        <dbReference type="ARBA" id="ARBA00023242"/>
    </source>
</evidence>
<keyword evidence="2" id="KW-0479">Metal-binding</keyword>
<dbReference type="InterPro" id="IPR006455">
    <property type="entry name" value="Homeodomain_ZF_HD"/>
</dbReference>
<dbReference type="InterPro" id="IPR006456">
    <property type="entry name" value="ZF_HD_homeobox_Cys/His_dimer"/>
</dbReference>
<keyword evidence="9" id="KW-0539">Nucleus</keyword>
<evidence type="ECO:0000256" key="4">
    <source>
        <dbReference type="ARBA" id="ARBA00022833"/>
    </source>
</evidence>
<sequence length="353" mass="39330">MEMEGQDKEIEIPTSLGYNLPNRDSSSSSSKLSSPTVGERSTTHHDHGHDHGDHDHGHDQLHQPPHQTHTLIFNEPPHHNLYQPPPPLAPRQPHRLTPDPDLSTPIAPTSNPLRTAHPQTTTIAAAAATTTTSTPSIRYRECLRNHAASMGSHVVDGCGEFMASGEEGTPESLRCAACECHRNFHRKEVEGELQPQQPPPLSLLPQQQQQQHAPNYHSYYPNNHNGHLHYPTPSPSSLHHRLVGSSGTPSLVPPVMMAFGGPAESSSEDLNMFQSNTGGAHAQLSVQAPVSSKKRFRTKFSKQQKDRMMEFAEKIGWKIQKHNEQEVQHFCSQAGVKRQVFKVWMHNNKKHPM</sequence>
<keyword evidence="13" id="KW-1185">Reference proteome</keyword>
<dbReference type="Proteomes" id="UP000000226">
    <property type="component" value="Chromosome 2"/>
</dbReference>
<dbReference type="NCBIfam" id="TIGR01565">
    <property type="entry name" value="homeo_ZF_HD"/>
    <property type="match status" value="1"/>
</dbReference>
<feature type="region of interest" description="Disordered" evidence="10">
    <location>
        <begin position="1"/>
        <end position="115"/>
    </location>
</feature>
<dbReference type="Gene3D" id="1.10.10.60">
    <property type="entry name" value="Homeodomain-like"/>
    <property type="match status" value="1"/>
</dbReference>
<dbReference type="SMR" id="V7CHV6"/>
<dbReference type="GO" id="GO:0003700">
    <property type="term" value="F:DNA-binding transcription factor activity"/>
    <property type="evidence" value="ECO:0007669"/>
    <property type="project" value="TreeGrafter"/>
</dbReference>
<dbReference type="NCBIfam" id="TIGR01566">
    <property type="entry name" value="ZF_HD_prot_N"/>
    <property type="match status" value="1"/>
</dbReference>
<proteinExistence type="predicted"/>
<evidence type="ECO:0000256" key="3">
    <source>
        <dbReference type="ARBA" id="ARBA00022771"/>
    </source>
</evidence>
<dbReference type="FunFam" id="1.10.10.60:FF:000257">
    <property type="entry name" value="Zinc-finger homeodomain protein 2"/>
    <property type="match status" value="1"/>
</dbReference>
<keyword evidence="6" id="KW-0238">DNA-binding</keyword>
<dbReference type="GO" id="GO:0000976">
    <property type="term" value="F:transcription cis-regulatory region binding"/>
    <property type="evidence" value="ECO:0007669"/>
    <property type="project" value="TreeGrafter"/>
</dbReference>
<dbReference type="EMBL" id="CM002289">
    <property type="protein sequence ID" value="ESW28943.1"/>
    <property type="molecule type" value="Genomic_DNA"/>
</dbReference>
<dbReference type="Gramene" id="ESW28943">
    <property type="protein sequence ID" value="ESW28943"/>
    <property type="gene ID" value="PHAVU_002G031000g"/>
</dbReference>
<reference evidence="13" key="1">
    <citation type="journal article" date="2014" name="Nat. Genet.">
        <title>A reference genome for common bean and genome-wide analysis of dual domestications.</title>
        <authorList>
            <person name="Schmutz J."/>
            <person name="McClean P.E."/>
            <person name="Mamidi S."/>
            <person name="Wu G.A."/>
            <person name="Cannon S.B."/>
            <person name="Grimwood J."/>
            <person name="Jenkins J."/>
            <person name="Shu S."/>
            <person name="Song Q."/>
            <person name="Chavarro C."/>
            <person name="Torres-Torres M."/>
            <person name="Geffroy V."/>
            <person name="Moghaddam S.M."/>
            <person name="Gao D."/>
            <person name="Abernathy B."/>
            <person name="Barry K."/>
            <person name="Blair M."/>
            <person name="Brick M.A."/>
            <person name="Chovatia M."/>
            <person name="Gepts P."/>
            <person name="Goodstein D.M."/>
            <person name="Gonzales M."/>
            <person name="Hellsten U."/>
            <person name="Hyten D.L."/>
            <person name="Jia G."/>
            <person name="Kelly J.D."/>
            <person name="Kudrna D."/>
            <person name="Lee R."/>
            <person name="Richard M.M."/>
            <person name="Miklas P.N."/>
            <person name="Osorno J.M."/>
            <person name="Rodrigues J."/>
            <person name="Thareau V."/>
            <person name="Urrea C.A."/>
            <person name="Wang M."/>
            <person name="Yu Y."/>
            <person name="Zhang M."/>
            <person name="Wing R.A."/>
            <person name="Cregan P.B."/>
            <person name="Rokhsar D.S."/>
            <person name="Jackson S.A."/>
        </authorList>
    </citation>
    <scope>NUCLEOTIDE SEQUENCE [LARGE SCALE GENOMIC DNA]</scope>
    <source>
        <strain evidence="13">cv. G19833</strain>
    </source>
</reference>
<accession>V7CHV6</accession>
<evidence type="ECO:0000256" key="2">
    <source>
        <dbReference type="ARBA" id="ARBA00022723"/>
    </source>
</evidence>
<evidence type="ECO:0000256" key="10">
    <source>
        <dbReference type="SAM" id="MobiDB-lite"/>
    </source>
</evidence>
<evidence type="ECO:0000256" key="8">
    <source>
        <dbReference type="ARBA" id="ARBA00023163"/>
    </source>
</evidence>
<dbReference type="GO" id="GO:0008270">
    <property type="term" value="F:zinc ion binding"/>
    <property type="evidence" value="ECO:0007669"/>
    <property type="project" value="UniProtKB-KW"/>
</dbReference>
<dbReference type="PANTHER" id="PTHR31948">
    <property type="entry name" value="ZINC-FINGER HOMEODOMAIN PROTEIN 2"/>
    <property type="match status" value="1"/>
</dbReference>
<dbReference type="SUPFAM" id="SSF46689">
    <property type="entry name" value="Homeodomain-like"/>
    <property type="match status" value="1"/>
</dbReference>